<dbReference type="EMBL" id="CP002193">
    <property type="protein sequence ID" value="AFD27726.1"/>
    <property type="molecule type" value="Genomic_DNA"/>
</dbReference>
<keyword evidence="3" id="KW-1185">Reference proteome</keyword>
<reference evidence="2 3" key="1">
    <citation type="journal article" date="2012" name="PLoS ONE">
        <title>Genome sequence and transcriptome analysis of the radioresistant bacterium Deinococcus gobiensis: insights into the extreme environmental adaptations.</title>
        <authorList>
            <person name="Yuan M."/>
            <person name="Chen M."/>
            <person name="Zhang W."/>
            <person name="Lu W."/>
            <person name="Wang J."/>
            <person name="Yang M."/>
            <person name="Zhao P."/>
            <person name="Tang R."/>
            <person name="Li X."/>
            <person name="Hao Y."/>
            <person name="Zhou Z."/>
            <person name="Zhan Y."/>
            <person name="Yu H."/>
            <person name="Teng C."/>
            <person name="Yan Y."/>
            <person name="Ping S."/>
            <person name="Wang Y."/>
            <person name="Lin M."/>
        </authorList>
    </citation>
    <scope>NUCLEOTIDE SEQUENCE [LARGE SCALE GENOMIC DNA]</scope>
    <source>
        <strain evidence="3">DSM 21396 / JCM 16679 / CGMCC 1.7299 / I-0</strain>
        <plasmid evidence="2">P2</plasmid>
    </source>
</reference>
<dbReference type="Gene3D" id="2.160.20.10">
    <property type="entry name" value="Single-stranded right-handed beta-helix, Pectin lyase-like"/>
    <property type="match status" value="1"/>
</dbReference>
<sequence>MTSSTNIKRVLTSDDTNLAELARLNQATALLNQRQAQGVTDLSAQVAAAQSAVAAVPGQVAAATAPVVATMQQATSLAIQRAGVLGSVASEADLAGRQAGDWRIGQQIVTWNGNAVTGRTAVLPSVSEVNTLVATRLEVTYDALHTLPAGTRAAWVDGQQRVLAAADAKVDTLSPTKGGVVQGSDGRKWLAVDWRGQVNVLDYLADRSGQQDSTAAFKQAFADALAQGRGVYIPMGNYLTSDTVHSYVRLIYGDVGFVDDGNFGTVINFRPPTVNGVYKDRMPAIAIDGGMYGGGTVRGITIYGPHNWSIANMRTWCDPAKLGYFLDDASNNDPEYAAFAPGVTAWQVNGSNQPTFYDCATDRVKFGLDLNSTDGHVTSYEGKWRGGVAGVLCWANSEDYMFQGGGISGGLAGIMFTTTNQAGHYGGIHLHMYRVHMGFSPVSIMQVKTDDYGAKCAGLYGELHAVRHEQVGECAIFTLRKSDNDGLRVVGGWGFSWSDIYREYPTAPPNWAYNLPPDIQPYDKQQRCAVYLGAVKGVSFDALDAFALVPSANRADAIVARIEYLAAHDRQDLGGLGSERYLQIIGKEPAASLTPRRGRTLREGDALIASQHHIRGGNLLRNPERGENWETQNGGVVVYPPLGEEAAVYTPRALRERYGSAPKMIKLDPLGHENAFFEIRMPAQPLQIPEQFLGYNFYAFSKAGTSFRSRIAAANGEYLHDVTWDTSPGAWVPITTRQGRATAANRGYFSLQIFALQNEPLFLVGVQVNLDETQPYARQSTPYIPGPLDVDGDLKVGMAGREAVLRFDPGASSRQIQFYEQRVLIAGTFENLRLNAGTDGRTEFGSGDDGGLWGAAKKAEFAYGKYRVGDISTGPTWMTGAGAPTSPEPNGSMYLRTDGDMNTTFYVRVGGAWVAFKPVT</sequence>
<dbReference type="KEGG" id="dgo:DGo_PB0457"/>
<evidence type="ECO:0000313" key="2">
    <source>
        <dbReference type="EMBL" id="AFD27726.1"/>
    </source>
</evidence>
<gene>
    <name evidence="2" type="ordered locus">DGo_PB0457</name>
</gene>
<dbReference type="SUPFAM" id="SSF51126">
    <property type="entry name" value="Pectin lyase-like"/>
    <property type="match status" value="1"/>
</dbReference>
<proteinExistence type="predicted"/>
<evidence type="ECO:0000313" key="3">
    <source>
        <dbReference type="Proteomes" id="UP000007575"/>
    </source>
</evidence>
<geneLocation type="plasmid" evidence="2 3">
    <name>P2</name>
</geneLocation>
<dbReference type="Pfam" id="PF12708">
    <property type="entry name" value="Pect-lyase_RHGA_epim"/>
    <property type="match status" value="1"/>
</dbReference>
<protein>
    <recommendedName>
        <fullName evidence="1">Rhamnogalacturonase A/B/Epimerase-like pectate lyase domain-containing protein</fullName>
    </recommendedName>
</protein>
<organism evidence="2 3">
    <name type="scientific">Deinococcus gobiensis (strain DSM 21396 / JCM 16679 / CGMCC 1.7299 / I-0)</name>
    <dbReference type="NCBI Taxonomy" id="745776"/>
    <lineage>
        <taxon>Bacteria</taxon>
        <taxon>Thermotogati</taxon>
        <taxon>Deinococcota</taxon>
        <taxon>Deinococci</taxon>
        <taxon>Deinococcales</taxon>
        <taxon>Deinococcaceae</taxon>
        <taxon>Deinococcus</taxon>
    </lineage>
</organism>
<keyword evidence="2" id="KW-0614">Plasmid</keyword>
<dbReference type="HOGENOM" id="CLU_316802_0_0_0"/>
<feature type="domain" description="Rhamnogalacturonase A/B/Epimerase-like pectate lyase" evidence="1">
    <location>
        <begin position="198"/>
        <end position="249"/>
    </location>
</feature>
<accession>H8H2H9</accession>
<dbReference type="AlphaFoldDB" id="H8H2H9"/>
<dbReference type="Proteomes" id="UP000007575">
    <property type="component" value="Plasmid P2"/>
</dbReference>
<dbReference type="RefSeq" id="WP_014686818.1">
    <property type="nucleotide sequence ID" value="NC_017791.1"/>
</dbReference>
<dbReference type="InterPro" id="IPR012334">
    <property type="entry name" value="Pectin_lyas_fold"/>
</dbReference>
<evidence type="ECO:0000259" key="1">
    <source>
        <dbReference type="Pfam" id="PF12708"/>
    </source>
</evidence>
<dbReference type="PATRIC" id="fig|745776.4.peg.3746"/>
<name>H8H2H9_DEIGI</name>
<dbReference type="InterPro" id="IPR024535">
    <property type="entry name" value="RHGA/B-epi-like_pectate_lyase"/>
</dbReference>
<dbReference type="InterPro" id="IPR011050">
    <property type="entry name" value="Pectin_lyase_fold/virulence"/>
</dbReference>